<feature type="transmembrane region" description="Helical" evidence="1">
    <location>
        <begin position="216"/>
        <end position="239"/>
    </location>
</feature>
<dbReference type="OrthoDB" id="167037at2"/>
<keyword evidence="1" id="KW-0812">Transmembrane</keyword>
<name>E8N6D0_ANATU</name>
<evidence type="ECO:0000256" key="1">
    <source>
        <dbReference type="SAM" id="Phobius"/>
    </source>
</evidence>
<feature type="transmembrane region" description="Helical" evidence="1">
    <location>
        <begin position="321"/>
        <end position="339"/>
    </location>
</feature>
<dbReference type="HOGENOM" id="CLU_573240_0_0_0"/>
<feature type="transmembrane region" description="Helical" evidence="1">
    <location>
        <begin position="79"/>
        <end position="103"/>
    </location>
</feature>
<dbReference type="KEGG" id="atm:ANT_19680"/>
<feature type="transmembrane region" description="Helical" evidence="1">
    <location>
        <begin position="184"/>
        <end position="204"/>
    </location>
</feature>
<dbReference type="Pfam" id="PF13559">
    <property type="entry name" value="DUF4129"/>
    <property type="match status" value="1"/>
</dbReference>
<evidence type="ECO:0000259" key="2">
    <source>
        <dbReference type="Pfam" id="PF13559"/>
    </source>
</evidence>
<dbReference type="InterPro" id="IPR025403">
    <property type="entry name" value="TgpA-like_C"/>
</dbReference>
<dbReference type="Proteomes" id="UP000008922">
    <property type="component" value="Chromosome"/>
</dbReference>
<evidence type="ECO:0000313" key="3">
    <source>
        <dbReference type="EMBL" id="BAJ63994.1"/>
    </source>
</evidence>
<dbReference type="EMBL" id="AP012029">
    <property type="protein sequence ID" value="BAJ63994.1"/>
    <property type="molecule type" value="Genomic_DNA"/>
</dbReference>
<gene>
    <name evidence="3" type="ordered locus">ANT_19680</name>
</gene>
<dbReference type="AlphaFoldDB" id="E8N6D0"/>
<feature type="domain" description="Protein-glutamine gamma-glutamyltransferase-like C-terminal" evidence="2">
    <location>
        <begin position="392"/>
        <end position="459"/>
    </location>
</feature>
<feature type="transmembrane region" description="Helical" evidence="1">
    <location>
        <begin position="245"/>
        <end position="277"/>
    </location>
</feature>
<keyword evidence="1" id="KW-0472">Membrane</keyword>
<sequence>MRTSALTLHSHKVWKHLPLLLQAGMEMVWASLWYTGLFSEQVRLPWWSIWLIFWAILALSYAIRLVMLTIKRRQPFFQVGFLIWALVAGIISLKLIFYYHVQIGWKAFLLSPWYALTGAEESFLPFFHILLVPLLIIRGIALANSIPEIRSAQIDFQTGLVGVLLFGLFYLPVQPNLSVTGLFLYLWLGLIVLSSARLYGVSAFRGGRVSAIDSAWVIGLVISAGLVILLGILSGIFFSSYIGKFLLQIFIVLIAILGGLLILLIFPLLIGIMRLLLMVFEIFGARMSDVQNAIQKALEQTQTFSVELIESQLKTFEALKIALPLLLLFVVLMAILVWLRQKNRSQTLVAEEDIQHEKPVLRLFSFNQRHRIKENKISPKQWLAVARIRRIYHQFEALCEQAGKPRHPSTTPSEFAEHAGNWFPHLKTEIDLITRTYVQVRYGEISETPDEWQTVLNAWKNVQHSLKRKKPARKQA</sequence>
<evidence type="ECO:0000313" key="4">
    <source>
        <dbReference type="Proteomes" id="UP000008922"/>
    </source>
</evidence>
<reference evidence="3 4" key="1">
    <citation type="submission" date="2010-12" db="EMBL/GenBank/DDBJ databases">
        <title>Whole genome sequence of Anaerolinea thermophila UNI-1.</title>
        <authorList>
            <person name="Narita-Yamada S."/>
            <person name="Kishi E."/>
            <person name="Watanabe Y."/>
            <person name="Takasaki K."/>
            <person name="Ankai A."/>
            <person name="Oguchi A."/>
            <person name="Fukui S."/>
            <person name="Takahashi M."/>
            <person name="Yashiro I."/>
            <person name="Hosoyama A."/>
            <person name="Sekiguchi Y."/>
            <person name="Hanada S."/>
            <person name="Fujita N."/>
        </authorList>
    </citation>
    <scope>NUCLEOTIDE SEQUENCE [LARGE SCALE GENOMIC DNA]</scope>
    <source>
        <strain evidence="4">DSM 14523 / JCM 11388 / NBRC 100420 / UNI-1</strain>
    </source>
</reference>
<feature type="transmembrane region" description="Helical" evidence="1">
    <location>
        <begin position="47"/>
        <end position="67"/>
    </location>
</feature>
<organism evidence="3 4">
    <name type="scientific">Anaerolinea thermophila (strain DSM 14523 / JCM 11388 / NBRC 100420 / UNI-1)</name>
    <dbReference type="NCBI Taxonomy" id="926569"/>
    <lineage>
        <taxon>Bacteria</taxon>
        <taxon>Bacillati</taxon>
        <taxon>Chloroflexota</taxon>
        <taxon>Anaerolineae</taxon>
        <taxon>Anaerolineales</taxon>
        <taxon>Anaerolineaceae</taxon>
        <taxon>Anaerolinea</taxon>
    </lineage>
</organism>
<accession>E8N6D0</accession>
<keyword evidence="1" id="KW-1133">Transmembrane helix</keyword>
<feature type="transmembrane region" description="Helical" evidence="1">
    <location>
        <begin position="16"/>
        <end position="35"/>
    </location>
</feature>
<keyword evidence="4" id="KW-1185">Reference proteome</keyword>
<dbReference type="InParanoid" id="E8N6D0"/>
<dbReference type="STRING" id="926569.ANT_19680"/>
<proteinExistence type="predicted"/>
<feature type="transmembrane region" description="Helical" evidence="1">
    <location>
        <begin position="123"/>
        <end position="142"/>
    </location>
</feature>
<protein>
    <submittedName>
        <fullName evidence="3">Hypothetical membrane protein</fullName>
    </submittedName>
</protein>